<comment type="catalytic activity">
    <reaction evidence="11">
        <text>UDP-N-acetyl-alpha-D-muramoyl-L-alanyl-D-glutamate + meso-2,6-diaminopimelate + ATP = UDP-N-acetyl-alpha-D-muramoyl-L-alanyl-gamma-D-glutamyl-meso-2,6-diaminopimelate + ADP + phosphate + H(+)</text>
        <dbReference type="Rhea" id="RHEA:23676"/>
        <dbReference type="ChEBI" id="CHEBI:15378"/>
        <dbReference type="ChEBI" id="CHEBI:30616"/>
        <dbReference type="ChEBI" id="CHEBI:43474"/>
        <dbReference type="ChEBI" id="CHEBI:57791"/>
        <dbReference type="ChEBI" id="CHEBI:83900"/>
        <dbReference type="ChEBI" id="CHEBI:83905"/>
        <dbReference type="ChEBI" id="CHEBI:456216"/>
        <dbReference type="EC" id="6.3.2.13"/>
    </reaction>
</comment>
<dbReference type="SUPFAM" id="SSF53244">
    <property type="entry name" value="MurD-like peptide ligases, peptide-binding domain"/>
    <property type="match status" value="1"/>
</dbReference>
<keyword evidence="8 11" id="KW-0573">Peptidoglycan synthesis</keyword>
<name>A0A7C4GE38_UNCW3</name>
<evidence type="ECO:0000256" key="3">
    <source>
        <dbReference type="ARBA" id="ARBA00022598"/>
    </source>
</evidence>
<feature type="binding site" evidence="11">
    <location>
        <position position="458"/>
    </location>
    <ligand>
        <name>meso-2,6-diaminopimelate</name>
        <dbReference type="ChEBI" id="CHEBI:57791"/>
    </ligand>
</feature>
<dbReference type="EC" id="6.3.2.13" evidence="11"/>
<dbReference type="GO" id="GO:0071555">
    <property type="term" value="P:cell wall organization"/>
    <property type="evidence" value="ECO:0007669"/>
    <property type="project" value="UniProtKB-KW"/>
</dbReference>
<keyword evidence="7 11" id="KW-0133">Cell shape</keyword>
<dbReference type="UniPathway" id="UPA00219"/>
<feature type="binding site" evidence="11">
    <location>
        <position position="30"/>
    </location>
    <ligand>
        <name>UDP-N-acetyl-alpha-D-muramoyl-L-alanyl-D-glutamate</name>
        <dbReference type="ChEBI" id="CHEBI:83900"/>
    </ligand>
</feature>
<gene>
    <name evidence="11" type="primary">murE</name>
    <name evidence="16" type="ORF">ENS41_08455</name>
</gene>
<dbReference type="InterPro" id="IPR018109">
    <property type="entry name" value="Folylpolyglutamate_synth_CS"/>
</dbReference>
<dbReference type="Gene3D" id="3.40.1190.10">
    <property type="entry name" value="Mur-like, catalytic domain"/>
    <property type="match status" value="1"/>
</dbReference>
<feature type="binding site" evidence="11">
    <location>
        <position position="180"/>
    </location>
    <ligand>
        <name>UDP-N-acetyl-alpha-D-muramoyl-L-alanyl-D-glutamate</name>
        <dbReference type="ChEBI" id="CHEBI:83900"/>
    </ligand>
</feature>
<dbReference type="Gene3D" id="3.40.1390.10">
    <property type="entry name" value="MurE/MurF, N-terminal domain"/>
    <property type="match status" value="1"/>
</dbReference>
<keyword evidence="2 11" id="KW-0963">Cytoplasm</keyword>
<evidence type="ECO:0000256" key="12">
    <source>
        <dbReference type="RuleBase" id="RU004135"/>
    </source>
</evidence>
<dbReference type="NCBIfam" id="TIGR01085">
    <property type="entry name" value="murE"/>
    <property type="match status" value="1"/>
</dbReference>
<dbReference type="AlphaFoldDB" id="A0A7C4GE38"/>
<comment type="similarity">
    <text evidence="1 11">Belongs to the MurCDEF family. MurE subfamily.</text>
</comment>
<feature type="binding site" evidence="11">
    <location>
        <begin position="408"/>
        <end position="411"/>
    </location>
    <ligand>
        <name>meso-2,6-diaminopimelate</name>
        <dbReference type="ChEBI" id="CHEBI:57791"/>
    </ligand>
</feature>
<dbReference type="InterPro" id="IPR035911">
    <property type="entry name" value="MurE/MurF_N"/>
</dbReference>
<dbReference type="GO" id="GO:0051301">
    <property type="term" value="P:cell division"/>
    <property type="evidence" value="ECO:0007669"/>
    <property type="project" value="UniProtKB-KW"/>
</dbReference>
<dbReference type="GO" id="GO:0005524">
    <property type="term" value="F:ATP binding"/>
    <property type="evidence" value="ECO:0007669"/>
    <property type="project" value="UniProtKB-UniRule"/>
</dbReference>
<dbReference type="SUPFAM" id="SSF53623">
    <property type="entry name" value="MurD-like peptide ligases, catalytic domain"/>
    <property type="match status" value="1"/>
</dbReference>
<evidence type="ECO:0000256" key="10">
    <source>
        <dbReference type="ARBA" id="ARBA00023316"/>
    </source>
</evidence>
<comment type="function">
    <text evidence="11">Catalyzes the addition of meso-diaminopimelic acid to the nucleotide precursor UDP-N-acetylmuramoyl-L-alanyl-D-glutamate (UMAG) in the biosynthesis of bacterial cell-wall peptidoglycan.</text>
</comment>
<organism evidence="16">
    <name type="scientific">candidate division WOR-3 bacterium</name>
    <dbReference type="NCBI Taxonomy" id="2052148"/>
    <lineage>
        <taxon>Bacteria</taxon>
        <taxon>Bacteria division WOR-3</taxon>
    </lineage>
</organism>
<sequence>MKRLADLLRGIPCAVTGNAAVEIKGIACHSASVRPGFLFVAIEGLSVSGADFIDEAVNRGAIAVAAKDLRRLRRNWVAGVQTQFPRRFLAQVANRFYDFPARKLALVGITGTNGKTTTAWLLRQMVREGGIEPGFVGTIEHFDGQERRPAERTTPESLELVGMLSRMVERNIPVCIAEVSSHAIALERVFDLDFKVAVFTNLSQDHLDFHRTMENYRQVKMKLFEQLGPAATAVTNLDDKTGRDIPHLTRARVITYGTRSEMDPVPDVIGEVIGLRPDGMDCLIRNQASEWRLRLGFVGRHNLYNLLAAFSAGLGLGWDPDMLIAGAEAFKGVPGRLEVVPNDRGLAVFVDYAHTPVALERALETLREFTKGQVIAVFGCGGDRDRTKRPLMGQVAGRLADFTVVTSDNPRSENPNRIIADITKGIGGAEHVVEPDREAAIRLALARARAGDAVLIAGKGHESYQLIGCEAISFDDRDIARRALTTQSETDA</sequence>
<dbReference type="InterPro" id="IPR036565">
    <property type="entry name" value="Mur-like_cat_sf"/>
</dbReference>
<keyword evidence="6 11" id="KW-0067">ATP-binding</keyword>
<dbReference type="Gene3D" id="3.90.190.20">
    <property type="entry name" value="Mur ligase, C-terminal domain"/>
    <property type="match status" value="1"/>
</dbReference>
<evidence type="ECO:0000256" key="5">
    <source>
        <dbReference type="ARBA" id="ARBA00022741"/>
    </source>
</evidence>
<dbReference type="GO" id="GO:0004326">
    <property type="term" value="F:tetrahydrofolylpolyglutamate synthase activity"/>
    <property type="evidence" value="ECO:0007669"/>
    <property type="project" value="InterPro"/>
</dbReference>
<dbReference type="GO" id="GO:0008360">
    <property type="term" value="P:regulation of cell shape"/>
    <property type="evidence" value="ECO:0007669"/>
    <property type="project" value="UniProtKB-KW"/>
</dbReference>
<dbReference type="EMBL" id="DSUT01000181">
    <property type="protein sequence ID" value="HGK28956.1"/>
    <property type="molecule type" value="Genomic_DNA"/>
</dbReference>
<dbReference type="NCBIfam" id="NF001124">
    <property type="entry name" value="PRK00139.1-2"/>
    <property type="match status" value="1"/>
</dbReference>
<dbReference type="GO" id="GO:0009252">
    <property type="term" value="P:peptidoglycan biosynthetic process"/>
    <property type="evidence" value="ECO:0007669"/>
    <property type="project" value="UniProtKB-UniRule"/>
</dbReference>
<keyword evidence="11" id="KW-0460">Magnesium</keyword>
<evidence type="ECO:0000256" key="7">
    <source>
        <dbReference type="ARBA" id="ARBA00022960"/>
    </source>
</evidence>
<feature type="binding site" evidence="11">
    <location>
        <position position="462"/>
    </location>
    <ligand>
        <name>meso-2,6-diaminopimelate</name>
        <dbReference type="ChEBI" id="CHEBI:57791"/>
    </ligand>
</feature>
<evidence type="ECO:0000256" key="6">
    <source>
        <dbReference type="ARBA" id="ARBA00022840"/>
    </source>
</evidence>
<dbReference type="NCBIfam" id="NF001126">
    <property type="entry name" value="PRK00139.1-4"/>
    <property type="match status" value="1"/>
</dbReference>
<comment type="caution">
    <text evidence="16">The sequence shown here is derived from an EMBL/GenBank/DDBJ whole genome shotgun (WGS) entry which is preliminary data.</text>
</comment>
<evidence type="ECO:0000313" key="16">
    <source>
        <dbReference type="EMBL" id="HGK28956.1"/>
    </source>
</evidence>
<dbReference type="GO" id="GO:0005737">
    <property type="term" value="C:cytoplasm"/>
    <property type="evidence" value="ECO:0007669"/>
    <property type="project" value="UniProtKB-SubCell"/>
</dbReference>
<dbReference type="InterPro" id="IPR000713">
    <property type="entry name" value="Mur_ligase_N"/>
</dbReference>
<feature type="binding site" evidence="11">
    <location>
        <begin position="111"/>
        <end position="117"/>
    </location>
    <ligand>
        <name>ATP</name>
        <dbReference type="ChEBI" id="CHEBI:30616"/>
    </ligand>
</feature>
<dbReference type="PANTHER" id="PTHR23135:SF4">
    <property type="entry name" value="UDP-N-ACETYLMURAMOYL-L-ALANYL-D-GLUTAMATE--2,6-DIAMINOPIMELATE LIGASE MURE HOMOLOG, CHLOROPLASTIC"/>
    <property type="match status" value="1"/>
</dbReference>
<evidence type="ECO:0000256" key="8">
    <source>
        <dbReference type="ARBA" id="ARBA00022984"/>
    </source>
</evidence>
<evidence type="ECO:0000259" key="15">
    <source>
        <dbReference type="Pfam" id="PF08245"/>
    </source>
</evidence>
<feature type="short sequence motif" description="Meso-diaminopimelate recognition motif" evidence="11">
    <location>
        <begin position="408"/>
        <end position="411"/>
    </location>
</feature>
<comment type="caution">
    <text evidence="11">Lacks conserved residue(s) required for the propagation of feature annotation.</text>
</comment>
<evidence type="ECO:0000259" key="14">
    <source>
        <dbReference type="Pfam" id="PF02875"/>
    </source>
</evidence>
<dbReference type="InterPro" id="IPR036615">
    <property type="entry name" value="Mur_ligase_C_dom_sf"/>
</dbReference>
<dbReference type="InterPro" id="IPR013221">
    <property type="entry name" value="Mur_ligase_cen"/>
</dbReference>
<evidence type="ECO:0000256" key="9">
    <source>
        <dbReference type="ARBA" id="ARBA00023306"/>
    </source>
</evidence>
<keyword evidence="10 11" id="KW-0961">Cell wall biogenesis/degradation</keyword>
<comment type="subcellular location">
    <subcellularLocation>
        <location evidence="11 12">Cytoplasm</location>
    </subcellularLocation>
</comment>
<feature type="binding site" evidence="11">
    <location>
        <position position="384"/>
    </location>
    <ligand>
        <name>meso-2,6-diaminopimelate</name>
        <dbReference type="ChEBI" id="CHEBI:57791"/>
    </ligand>
</feature>
<feature type="domain" description="Mur ligase N-terminal catalytic" evidence="13">
    <location>
        <begin position="22"/>
        <end position="97"/>
    </location>
</feature>
<feature type="binding site" evidence="11">
    <location>
        <begin position="153"/>
        <end position="154"/>
    </location>
    <ligand>
        <name>UDP-N-acetyl-alpha-D-muramoyl-L-alanyl-D-glutamate</name>
        <dbReference type="ChEBI" id="CHEBI:83900"/>
    </ligand>
</feature>
<feature type="domain" description="Mur ligase central" evidence="15">
    <location>
        <begin position="109"/>
        <end position="312"/>
    </location>
</feature>
<dbReference type="InterPro" id="IPR005761">
    <property type="entry name" value="UDP-N-AcMur-Glu-dNH2Pim_ligase"/>
</dbReference>
<accession>A0A7C4GE38</accession>
<dbReference type="Pfam" id="PF02875">
    <property type="entry name" value="Mur_ligase_C"/>
    <property type="match status" value="1"/>
</dbReference>
<keyword evidence="4 11" id="KW-0132">Cell division</keyword>
<comment type="cofactor">
    <cofactor evidence="11">
        <name>Mg(2+)</name>
        <dbReference type="ChEBI" id="CHEBI:18420"/>
    </cofactor>
</comment>
<proteinExistence type="inferred from homology"/>
<evidence type="ECO:0000256" key="1">
    <source>
        <dbReference type="ARBA" id="ARBA00005898"/>
    </source>
</evidence>
<dbReference type="InterPro" id="IPR004101">
    <property type="entry name" value="Mur_ligase_C"/>
</dbReference>
<dbReference type="SUPFAM" id="SSF63418">
    <property type="entry name" value="MurE/MurF N-terminal domain"/>
    <property type="match status" value="1"/>
</dbReference>
<comment type="pathway">
    <text evidence="11 12">Cell wall biogenesis; peptidoglycan biosynthesis.</text>
</comment>
<feature type="binding site" evidence="11">
    <location>
        <position position="188"/>
    </location>
    <ligand>
        <name>UDP-N-acetyl-alpha-D-muramoyl-L-alanyl-D-glutamate</name>
        <dbReference type="ChEBI" id="CHEBI:83900"/>
    </ligand>
</feature>
<protein>
    <recommendedName>
        <fullName evidence="11">UDP-N-acetylmuramoyl-L-alanyl-D-glutamate--2,6-diaminopimelate ligase</fullName>
        <ecNumber evidence="11">6.3.2.13</ecNumber>
    </recommendedName>
    <alternativeName>
        <fullName evidence="11">Meso-A2pm-adding enzyme</fullName>
    </alternativeName>
    <alternativeName>
        <fullName evidence="11">Meso-diaminopimelate-adding enzyme</fullName>
    </alternativeName>
    <alternativeName>
        <fullName evidence="11">UDP-MurNAc-L-Ala-D-Glu:meso-diaminopimelate ligase</fullName>
    </alternativeName>
    <alternativeName>
        <fullName evidence="11">UDP-MurNAc-tripeptide synthetase</fullName>
    </alternativeName>
    <alternativeName>
        <fullName evidence="11">UDP-N-acetylmuramyl-tripeptide synthetase</fullName>
    </alternativeName>
</protein>
<dbReference type="GO" id="GO:0000287">
    <property type="term" value="F:magnesium ion binding"/>
    <property type="evidence" value="ECO:0007669"/>
    <property type="project" value="UniProtKB-UniRule"/>
</dbReference>
<feature type="modified residue" description="N6-carboxylysine" evidence="11">
    <location>
        <position position="220"/>
    </location>
</feature>
<dbReference type="PANTHER" id="PTHR23135">
    <property type="entry name" value="MUR LIGASE FAMILY MEMBER"/>
    <property type="match status" value="1"/>
</dbReference>
<comment type="PTM">
    <text evidence="11">Carboxylation is probably crucial for Mg(2+) binding and, consequently, for the gamma-phosphate positioning of ATP.</text>
</comment>
<keyword evidence="9 11" id="KW-0131">Cell cycle</keyword>
<dbReference type="Pfam" id="PF01225">
    <property type="entry name" value="Mur_ligase"/>
    <property type="match status" value="1"/>
</dbReference>
<dbReference type="Pfam" id="PF08245">
    <property type="entry name" value="Mur_ligase_M"/>
    <property type="match status" value="1"/>
</dbReference>
<feature type="domain" description="Mur ligase C-terminal" evidence="14">
    <location>
        <begin position="335"/>
        <end position="460"/>
    </location>
</feature>
<dbReference type="GO" id="GO:0008765">
    <property type="term" value="F:UDP-N-acetylmuramoylalanyl-D-glutamate-2,6-diaminopimelate ligase activity"/>
    <property type="evidence" value="ECO:0007669"/>
    <property type="project" value="UniProtKB-UniRule"/>
</dbReference>
<dbReference type="PROSITE" id="PS01011">
    <property type="entry name" value="FOLYLPOLYGLU_SYNT_1"/>
    <property type="match status" value="1"/>
</dbReference>
<keyword evidence="5 11" id="KW-0547">Nucleotide-binding</keyword>
<evidence type="ECO:0000256" key="11">
    <source>
        <dbReference type="HAMAP-Rule" id="MF_00208"/>
    </source>
</evidence>
<dbReference type="HAMAP" id="MF_00208">
    <property type="entry name" value="MurE"/>
    <property type="match status" value="1"/>
</dbReference>
<evidence type="ECO:0000256" key="2">
    <source>
        <dbReference type="ARBA" id="ARBA00022490"/>
    </source>
</evidence>
<keyword evidence="3 11" id="KW-0436">Ligase</keyword>
<evidence type="ECO:0000259" key="13">
    <source>
        <dbReference type="Pfam" id="PF01225"/>
    </source>
</evidence>
<reference evidence="16" key="1">
    <citation type="journal article" date="2020" name="mSystems">
        <title>Genome- and Community-Level Interaction Insights into Carbon Utilization and Element Cycling Functions of Hydrothermarchaeota in Hydrothermal Sediment.</title>
        <authorList>
            <person name="Zhou Z."/>
            <person name="Liu Y."/>
            <person name="Xu W."/>
            <person name="Pan J."/>
            <person name="Luo Z.H."/>
            <person name="Li M."/>
        </authorList>
    </citation>
    <scope>NUCLEOTIDE SEQUENCE [LARGE SCALE GENOMIC DNA]</scope>
    <source>
        <strain evidence="16">SpSt-488</strain>
    </source>
</reference>
<evidence type="ECO:0000256" key="4">
    <source>
        <dbReference type="ARBA" id="ARBA00022618"/>
    </source>
</evidence>